<sequence length="401" mass="46275">MNKLDPLHNWLRIYEEIFRKYYSRANLILPNDFYIREVALQPLYSETYIRHLSFSTISELRKTVTEKVPRHLYYSSAKYREPANISMDEKQWMGSDLIFDIDANDIQDCKLENGVIEFRFCRTCGYITYDSVKLCPNCNSELLRFEHVNSSCIYKALLYLGKLIDVIENDFGFNMLKASFSGNRGFHLIVELNPPFDRMDPEIRREIVSYIRLDESIATYIKRYLLGSDKKKAIPLPPKVSEGGIRRRIAKELLSMSIDELARRYIMGQLGRLDFSDALRIHKIFESCIDSAVKKASIPIDPKVTIDVTHLVRVPNSINGKTGWIAYSIKKLDISEFSMDPSQLSPENNTRFKVRINIGLPKLEIADGSFSFTRGEEVVLDYAYASYLVFKGVATLIDTKS</sequence>
<organism evidence="15">
    <name type="scientific">Ignisphaera aggregans</name>
    <dbReference type="NCBI Taxonomy" id="334771"/>
    <lineage>
        <taxon>Archaea</taxon>
        <taxon>Thermoproteota</taxon>
        <taxon>Thermoprotei</taxon>
        <taxon>Desulfurococcales</taxon>
        <taxon>Desulfurococcaceae</taxon>
        <taxon>Ignisphaera</taxon>
    </lineage>
</organism>
<dbReference type="GO" id="GO:0006269">
    <property type="term" value="P:DNA replication, synthesis of primer"/>
    <property type="evidence" value="ECO:0007669"/>
    <property type="project" value="UniProtKB-UniRule"/>
</dbReference>
<gene>
    <name evidence="11" type="primary">priS</name>
    <name evidence="14" type="ORF">ENT87_01650</name>
    <name evidence="15" type="ORF">ENU30_01355</name>
</gene>
<comment type="caution">
    <text evidence="15">The sequence shown here is derived from an EMBL/GenBank/DDBJ whole genome shotgun (WGS) entry which is preliminary data.</text>
</comment>
<evidence type="ECO:0000313" key="15">
    <source>
        <dbReference type="EMBL" id="HGQ17617.1"/>
    </source>
</evidence>
<dbReference type="EMBL" id="DTBZ01000035">
    <property type="protein sequence ID" value="HGQ17617.1"/>
    <property type="molecule type" value="Genomic_DNA"/>
</dbReference>
<name>A0A7J3JPC6_9CREN</name>
<keyword evidence="8 11" id="KW-0460">Magnesium</keyword>
<keyword evidence="9 11" id="KW-0804">Transcription</keyword>
<evidence type="ECO:0000256" key="7">
    <source>
        <dbReference type="ARBA" id="ARBA00022723"/>
    </source>
</evidence>
<feature type="active site" evidence="11">
    <location>
        <position position="102"/>
    </location>
</feature>
<dbReference type="AlphaFoldDB" id="A0A7J3JPC6"/>
<evidence type="ECO:0000256" key="3">
    <source>
        <dbReference type="ARBA" id="ARBA00022515"/>
    </source>
</evidence>
<comment type="similarity">
    <text evidence="1 11 12">Belongs to the eukaryotic-type primase small subunit family.</text>
</comment>
<evidence type="ECO:0000256" key="6">
    <source>
        <dbReference type="ARBA" id="ARBA00022705"/>
    </source>
</evidence>
<dbReference type="SUPFAM" id="SSF56747">
    <property type="entry name" value="Prim-pol domain"/>
    <property type="match status" value="1"/>
</dbReference>
<comment type="subunit">
    <text evidence="11">Heterodimer of a small subunit (PriS) and a large subunit (PriL).</text>
</comment>
<evidence type="ECO:0000256" key="12">
    <source>
        <dbReference type="RuleBase" id="RU003514"/>
    </source>
</evidence>
<dbReference type="GO" id="GO:0046872">
    <property type="term" value="F:metal ion binding"/>
    <property type="evidence" value="ECO:0007669"/>
    <property type="project" value="UniProtKB-KW"/>
</dbReference>
<keyword evidence="5 11" id="KW-0548">Nucleotidyltransferase</keyword>
<evidence type="ECO:0000256" key="1">
    <source>
        <dbReference type="ARBA" id="ARBA00009762"/>
    </source>
</evidence>
<evidence type="ECO:0000256" key="5">
    <source>
        <dbReference type="ARBA" id="ARBA00022695"/>
    </source>
</evidence>
<keyword evidence="10 11" id="KW-0464">Manganese</keyword>
<keyword evidence="4 11" id="KW-0808">Transferase</keyword>
<dbReference type="GO" id="GO:0000428">
    <property type="term" value="C:DNA-directed RNA polymerase complex"/>
    <property type="evidence" value="ECO:0007669"/>
    <property type="project" value="UniProtKB-KW"/>
</dbReference>
<keyword evidence="3 11" id="KW-0639">Primosome</keyword>
<dbReference type="EC" id="2.7.7.-" evidence="11"/>
<dbReference type="EMBL" id="DTAI01000053">
    <property type="protein sequence ID" value="HGN36245.1"/>
    <property type="molecule type" value="Genomic_DNA"/>
</dbReference>
<protein>
    <recommendedName>
        <fullName evidence="11">DNA primase small subunit PriS</fullName>
        <ecNumber evidence="11">2.7.7.-</ecNumber>
    </recommendedName>
</protein>
<feature type="active site" evidence="11">
    <location>
        <position position="100"/>
    </location>
</feature>
<comment type="function">
    <text evidence="11">Catalytic subunit of DNA primase, an RNA polymerase that catalyzes the synthesis of short RNA molecules used as primers for DNA polymerase during DNA replication. The small subunit contains the primase catalytic core and has DNA synthesis activity on its own. Binding to the large subunit stabilizes and modulates the activity, increasing the rate of DNA synthesis while decreasing the length of the DNA fragments, and conferring RNA synthesis capability. The DNA polymerase activity may enable DNA primase to also catalyze primer extension after primer synthesis. May also play a role in DNA repair.</text>
</comment>
<evidence type="ECO:0000256" key="10">
    <source>
        <dbReference type="ARBA" id="ARBA00023211"/>
    </source>
</evidence>
<dbReference type="Gene3D" id="3.90.920.10">
    <property type="entry name" value="DNA primase, PRIM domain"/>
    <property type="match status" value="1"/>
</dbReference>
<accession>A0A7J3JPC6</accession>
<dbReference type="HAMAP" id="MF_00700">
    <property type="entry name" value="DNA_primase_sml_arc"/>
    <property type="match status" value="1"/>
</dbReference>
<comment type="cofactor">
    <cofactor evidence="11">
        <name>Mg(2+)</name>
        <dbReference type="ChEBI" id="CHEBI:18420"/>
    </cofactor>
    <cofactor evidence="11">
        <name>Mn(2+)</name>
        <dbReference type="ChEBI" id="CHEBI:29035"/>
    </cofactor>
</comment>
<evidence type="ECO:0000256" key="13">
    <source>
        <dbReference type="RuleBase" id="RU004224"/>
    </source>
</evidence>
<reference evidence="15" key="1">
    <citation type="journal article" date="2020" name="mSystems">
        <title>Genome- and Community-Level Interaction Insights into Carbon Utilization and Element Cycling Functions of Hydrothermarchaeota in Hydrothermal Sediment.</title>
        <authorList>
            <person name="Zhou Z."/>
            <person name="Liu Y."/>
            <person name="Xu W."/>
            <person name="Pan J."/>
            <person name="Luo Z.H."/>
            <person name="Li M."/>
        </authorList>
    </citation>
    <scope>NUCLEOTIDE SEQUENCE [LARGE SCALE GENOMIC DNA]</scope>
    <source>
        <strain evidence="14">SpSt-618</strain>
        <strain evidence="15">SpSt-657</strain>
    </source>
</reference>
<evidence type="ECO:0000256" key="11">
    <source>
        <dbReference type="HAMAP-Rule" id="MF_00700"/>
    </source>
</evidence>
<evidence type="ECO:0000256" key="8">
    <source>
        <dbReference type="ARBA" id="ARBA00022842"/>
    </source>
</evidence>
<keyword evidence="7 11" id="KW-0479">Metal-binding</keyword>
<comment type="function">
    <text evidence="13">RNA polymerase that catalyzes the synthesis of short RNA molecules used as primers for DNA polymerase during DNA replication.</text>
</comment>
<proteinExistence type="inferred from homology"/>
<dbReference type="GO" id="GO:0003899">
    <property type="term" value="F:DNA-directed RNA polymerase activity"/>
    <property type="evidence" value="ECO:0007669"/>
    <property type="project" value="UniProtKB-UniRule"/>
</dbReference>
<feature type="active site" evidence="11">
    <location>
        <position position="301"/>
    </location>
</feature>
<keyword evidence="2 11" id="KW-0240">DNA-directed RNA polymerase</keyword>
<dbReference type="InterPro" id="IPR002755">
    <property type="entry name" value="DNA_primase_S"/>
</dbReference>
<dbReference type="Pfam" id="PF01896">
    <property type="entry name" value="DNA_primase_S"/>
    <property type="match status" value="1"/>
</dbReference>
<evidence type="ECO:0000256" key="2">
    <source>
        <dbReference type="ARBA" id="ARBA00022478"/>
    </source>
</evidence>
<evidence type="ECO:0000256" key="9">
    <source>
        <dbReference type="ARBA" id="ARBA00023163"/>
    </source>
</evidence>
<dbReference type="InterPro" id="IPR023639">
    <property type="entry name" value="DNA_primase_ssu_PriS"/>
</dbReference>
<keyword evidence="6 11" id="KW-0235">DNA replication</keyword>
<evidence type="ECO:0000256" key="4">
    <source>
        <dbReference type="ARBA" id="ARBA00022679"/>
    </source>
</evidence>
<evidence type="ECO:0000313" key="14">
    <source>
        <dbReference type="EMBL" id="HGN36245.1"/>
    </source>
</evidence>
<dbReference type="GO" id="GO:1990077">
    <property type="term" value="C:primosome complex"/>
    <property type="evidence" value="ECO:0007669"/>
    <property type="project" value="UniProtKB-KW"/>
</dbReference>
<dbReference type="PANTHER" id="PTHR10536">
    <property type="entry name" value="DNA PRIMASE SMALL SUBUNIT"/>
    <property type="match status" value="1"/>
</dbReference>